<comment type="caution">
    <text evidence="1">The sequence shown here is derived from an EMBL/GenBank/DDBJ whole genome shotgun (WGS) entry which is preliminary data.</text>
</comment>
<dbReference type="EMBL" id="CAAALY010268108">
    <property type="protein sequence ID" value="VEL41150.1"/>
    <property type="molecule type" value="Genomic_DNA"/>
</dbReference>
<reference evidence="1" key="1">
    <citation type="submission" date="2018-11" db="EMBL/GenBank/DDBJ databases">
        <authorList>
            <consortium name="Pathogen Informatics"/>
        </authorList>
    </citation>
    <scope>NUCLEOTIDE SEQUENCE</scope>
</reference>
<keyword evidence="2" id="KW-1185">Reference proteome</keyword>
<dbReference type="AlphaFoldDB" id="A0A3S5CR22"/>
<evidence type="ECO:0000313" key="1">
    <source>
        <dbReference type="EMBL" id="VEL41150.1"/>
    </source>
</evidence>
<proteinExistence type="predicted"/>
<organism evidence="1 2">
    <name type="scientific">Protopolystoma xenopodis</name>
    <dbReference type="NCBI Taxonomy" id="117903"/>
    <lineage>
        <taxon>Eukaryota</taxon>
        <taxon>Metazoa</taxon>
        <taxon>Spiralia</taxon>
        <taxon>Lophotrochozoa</taxon>
        <taxon>Platyhelminthes</taxon>
        <taxon>Monogenea</taxon>
        <taxon>Polyopisthocotylea</taxon>
        <taxon>Polystomatidea</taxon>
        <taxon>Polystomatidae</taxon>
        <taxon>Protopolystoma</taxon>
    </lineage>
</organism>
<evidence type="ECO:0000313" key="2">
    <source>
        <dbReference type="Proteomes" id="UP000784294"/>
    </source>
</evidence>
<gene>
    <name evidence="1" type="ORF">PXEA_LOCUS34590</name>
</gene>
<dbReference type="Proteomes" id="UP000784294">
    <property type="component" value="Unassembled WGS sequence"/>
</dbReference>
<protein>
    <submittedName>
        <fullName evidence="1">Uncharacterized protein</fullName>
    </submittedName>
</protein>
<sequence length="107" mass="12030">MLPDSKTVPPVSVELATESYHNFAFCIISPAPSRFVPFLFHFSPRVAFLSPPQHMPPFGGVSTPCYTYLYIFVPATRRLHYLPVCSLLVCVFICLRISACLHGWPTL</sequence>
<name>A0A3S5CR22_9PLAT</name>
<accession>A0A3S5CR22</accession>